<evidence type="ECO:0000313" key="15">
    <source>
        <dbReference type="Proteomes" id="UP000325440"/>
    </source>
</evidence>
<feature type="repeat" description="ANK" evidence="10">
    <location>
        <begin position="423"/>
        <end position="455"/>
    </location>
</feature>
<feature type="repeat" description="ANK" evidence="10">
    <location>
        <begin position="457"/>
        <end position="490"/>
    </location>
</feature>
<feature type="repeat" description="ANK" evidence="10">
    <location>
        <begin position="357"/>
        <end position="389"/>
    </location>
</feature>
<dbReference type="InterPro" id="IPR036770">
    <property type="entry name" value="Ankyrin_rpt-contain_sf"/>
</dbReference>
<keyword evidence="3 12" id="KW-0812">Transmembrane</keyword>
<dbReference type="PROSITE" id="PS50297">
    <property type="entry name" value="ANK_REP_REGION"/>
    <property type="match status" value="18"/>
</dbReference>
<dbReference type="SUPFAM" id="SSF48403">
    <property type="entry name" value="Ankyrin repeat"/>
    <property type="match status" value="4"/>
</dbReference>
<evidence type="ECO:0000256" key="3">
    <source>
        <dbReference type="ARBA" id="ARBA00022692"/>
    </source>
</evidence>
<keyword evidence="4" id="KW-0677">Repeat</keyword>
<feature type="compositionally biased region" description="Low complexity" evidence="11">
    <location>
        <begin position="8"/>
        <end position="29"/>
    </location>
</feature>
<dbReference type="PRINTS" id="PR01415">
    <property type="entry name" value="ANKYRIN"/>
</dbReference>
<feature type="repeat" description="ANK" evidence="10">
    <location>
        <begin position="1035"/>
        <end position="1067"/>
    </location>
</feature>
<keyword evidence="15" id="KW-1185">Reference proteome</keyword>
<feature type="repeat" description="ANK" evidence="10">
    <location>
        <begin position="390"/>
        <end position="422"/>
    </location>
</feature>
<name>A0A5E4NBY0_9HEMI</name>
<feature type="transmembrane region" description="Helical" evidence="12">
    <location>
        <begin position="1473"/>
        <end position="1492"/>
    </location>
</feature>
<evidence type="ECO:0000256" key="4">
    <source>
        <dbReference type="ARBA" id="ARBA00022737"/>
    </source>
</evidence>
<dbReference type="InterPro" id="IPR002110">
    <property type="entry name" value="Ankyrin_rpt"/>
</dbReference>
<organism evidence="14 15">
    <name type="scientific">Cinara cedri</name>
    <dbReference type="NCBI Taxonomy" id="506608"/>
    <lineage>
        <taxon>Eukaryota</taxon>
        <taxon>Metazoa</taxon>
        <taxon>Ecdysozoa</taxon>
        <taxon>Arthropoda</taxon>
        <taxon>Hexapoda</taxon>
        <taxon>Insecta</taxon>
        <taxon>Pterygota</taxon>
        <taxon>Neoptera</taxon>
        <taxon>Paraneoptera</taxon>
        <taxon>Hemiptera</taxon>
        <taxon>Sternorrhyncha</taxon>
        <taxon>Aphidomorpha</taxon>
        <taxon>Aphidoidea</taxon>
        <taxon>Aphididae</taxon>
        <taxon>Lachninae</taxon>
        <taxon>Cinara</taxon>
    </lineage>
</organism>
<feature type="repeat" description="ANK" evidence="10">
    <location>
        <begin position="116"/>
        <end position="148"/>
    </location>
</feature>
<feature type="region of interest" description="Disordered" evidence="11">
    <location>
        <begin position="1"/>
        <end position="66"/>
    </location>
</feature>
<sequence>MIGGAGKRGPAAPGGSNKPPSSTATAAAAADDKASTASGVSKGDEKKDETKDGVVPTNLPSPGSSIRDGAQRILQLCLKSEWPPLDQALKVVEKLIAAGGEDVTSTPLAGVVDQSNGMTPLMYAVKESKTTFLERLIDLGSDVTVRNVDNFNALHLAATYSREDVIKVLLPKKGADVYSPGGPKQQTAIHMVASRQTGTATSILRVLLGSCGKDIRTIADGDGKIPLLLAVETGNQSMCRELLSTQAVEQLKYKTKSGDMAIHLAAKRKDIDMIKILIDYGASVDSQNGQGQTALHIASADGDEALVKYFYTARASASITDNQDRTPMHLAAENGHANIIELLVDKFKASIYERTKDGSTLMHIASLNGHADCAMMLFKKGVYLHMPNKSGARSIHTAARYGHVGIINTLLQKGEKVDVTTNDNYTPLHIAVESVKPAVIETLLGYGADVHVRGGKLRETPLHIAARVKDGDRCALMLLKSGAGPNLAMDDGQTPVHVAAQYGNLITLQLLLDDGGDPLFKNKVGETPLHLACRSCQADIVGQLIDFVKKKQGDEIANSYVNSVNEEGASALHYAANINKSEVNVSKTNHDSKVIKLLFDGGADINLRTKQHHETALHFCAVAGNNDVLTAMLDGMSPSEVQQAMNRQSNVGWTPLLIACHRGHMSLVNTMLNNHARVDVFDNEGRSALHLAAERGYLKVCDALLTHKAFINSKSRVGWTALHLAAMNGFADLCRFLIHDHNAVIDILTLRKQTPLHLAASAGQLEVCRLLLDLGANIDATDDQGQKPIHIAAQNNFPEVVQLFLQQHPQLVLANTKDGNTCAHIAAMQGSVTVIIELMKFDKNGVISARNRITEATPLQLAAEGGHAQVVKVLVRAGASCSDENKAGFTAVHLAAQNGHLSVLEVLRSSQSLKISSKRLGMTALHMAAYCGQTDTVRELLSHIPATVKSDPPAGVSVLGVLGNESGMTPLHFAAYSGNENVVRLLLNSAGVQVDATTVESGYNALHLACFGGHVNVVGLLLSRAADLLHSSDLNEKTCLHIAATYGHYAMVEVLLGQGAEINATDKNGWTAMHCAARAGYLNVVKLLVESGASPKAETNYGASPIWFAAQEGHNDVLEYLMTKEHDTYGLMDDRRFVYNLMICSKNHNNKPIEEFILVSPAPVDTAAKLSSIYINLSNKEKERAKDLIAAGKQCETMATELLALAAGQDSAGRILTASDRRNTEFLDVLIENEQKEVIAHTVVQRYLQELWQGRLNWAGWKTLLMFLGFIACPPLWIVFTLPLWHNYSKVPIIKFMSYLTSHVYLMLLLQMVAITPYYRASRHNLFPYWYEWLLLVWLSGLLLFELTNPSDKSGLGWVKLAVLLLSVIGVAFHLVGFFGLVSSPYLPTVMYLRNQMFAISFLMACVQILDFLSFHHLFGPWAIIIGDLMKDLARFLVVLSIFVFGFSMQIVAMNHPIGAKLEKKDKDLFAEVLMSPVDAFELLFFAVFGMATHNELRKATDSDQPPWTVYLFKAVFGVYMLVSVVVLINLLIAMMSDTYQRIQAQSDIEWKFGLAKLIRNMHRTTTTPSPLNLITTWFMYLLEICKKRVQQKKRPSLSQMVDMKTKGRVSARTRMGNKWLSKVKKAQVVPRESISVSVVHLSPFGSTISFTSLSNRIETVTDWDSIAKKYRALQGASENDEREDTKASNASMEHLTRSNSEVPSDPQPLLTNNINNIP</sequence>
<keyword evidence="7" id="KW-0406">Ion transport</keyword>
<protein>
    <submittedName>
        <fullName evidence="14">Ion transport domain,Transient receptor potential channel, canonical,Ankyrin repeat-containing</fullName>
    </submittedName>
</protein>
<feature type="repeat" description="ANK" evidence="10">
    <location>
        <begin position="854"/>
        <end position="886"/>
    </location>
</feature>
<feature type="repeat" description="ANK" evidence="10">
    <location>
        <begin position="257"/>
        <end position="289"/>
    </location>
</feature>
<dbReference type="PRINTS" id="PR01097">
    <property type="entry name" value="TRNSRECEPTRP"/>
</dbReference>
<dbReference type="InterPro" id="IPR005821">
    <property type="entry name" value="Ion_trans_dom"/>
</dbReference>
<keyword evidence="2" id="KW-0813">Transport</keyword>
<feature type="repeat" description="ANK" evidence="10">
    <location>
        <begin position="323"/>
        <end position="346"/>
    </location>
</feature>
<keyword evidence="8 12" id="KW-0472">Membrane</keyword>
<keyword evidence="5 12" id="KW-1133">Transmembrane helix</keyword>
<feature type="repeat" description="ANK" evidence="10">
    <location>
        <begin position="651"/>
        <end position="683"/>
    </location>
</feature>
<feature type="repeat" description="ANK" evidence="10">
    <location>
        <begin position="887"/>
        <end position="907"/>
    </location>
</feature>
<feature type="transmembrane region" description="Helical" evidence="12">
    <location>
        <begin position="1433"/>
        <end position="1453"/>
    </location>
</feature>
<feature type="repeat" description="ANK" evidence="10">
    <location>
        <begin position="966"/>
        <end position="988"/>
    </location>
</feature>
<reference evidence="14 15" key="1">
    <citation type="submission" date="2019-08" db="EMBL/GenBank/DDBJ databases">
        <authorList>
            <person name="Alioto T."/>
            <person name="Alioto T."/>
            <person name="Gomez Garrido J."/>
        </authorList>
    </citation>
    <scope>NUCLEOTIDE SEQUENCE [LARGE SCALE GENOMIC DNA]</scope>
</reference>
<feature type="compositionally biased region" description="Polar residues" evidence="11">
    <location>
        <begin position="1688"/>
        <end position="1703"/>
    </location>
</feature>
<dbReference type="Pfam" id="PF13637">
    <property type="entry name" value="Ank_4"/>
    <property type="match status" value="1"/>
</dbReference>
<proteinExistence type="predicted"/>
<dbReference type="FunFam" id="1.25.40.20:FF:000329">
    <property type="entry name" value="No mechanoreceptor potential C, isoform D"/>
    <property type="match status" value="1"/>
</dbReference>
<feature type="repeat" description="ANK" evidence="10">
    <location>
        <begin position="920"/>
        <end position="943"/>
    </location>
</feature>
<dbReference type="GO" id="GO:0034703">
    <property type="term" value="C:cation channel complex"/>
    <property type="evidence" value="ECO:0007669"/>
    <property type="project" value="UniProtKB-ARBA"/>
</dbReference>
<evidence type="ECO:0000256" key="11">
    <source>
        <dbReference type="SAM" id="MobiDB-lite"/>
    </source>
</evidence>
<dbReference type="EMBL" id="CABPRJ010001942">
    <property type="protein sequence ID" value="VVC42219.1"/>
    <property type="molecule type" value="Genomic_DNA"/>
</dbReference>
<evidence type="ECO:0000313" key="14">
    <source>
        <dbReference type="EMBL" id="VVC42219.1"/>
    </source>
</evidence>
<evidence type="ECO:0000256" key="7">
    <source>
        <dbReference type="ARBA" id="ARBA00023065"/>
    </source>
</evidence>
<feature type="repeat" description="ANK" evidence="10">
    <location>
        <begin position="751"/>
        <end position="783"/>
    </location>
</feature>
<dbReference type="InterPro" id="IPR002153">
    <property type="entry name" value="TRPC_channel"/>
</dbReference>
<evidence type="ECO:0000256" key="10">
    <source>
        <dbReference type="PROSITE-ProRule" id="PRU00023"/>
    </source>
</evidence>
<dbReference type="PANTHER" id="PTHR24166:SF48">
    <property type="entry name" value="PROTEIN VAPYRIN"/>
    <property type="match status" value="1"/>
</dbReference>
<feature type="transmembrane region" description="Helical" evidence="12">
    <location>
        <begin position="1297"/>
        <end position="1318"/>
    </location>
</feature>
<dbReference type="OrthoDB" id="195446at2759"/>
<feature type="compositionally biased region" description="Basic and acidic residues" evidence="11">
    <location>
        <begin position="42"/>
        <end position="52"/>
    </location>
</feature>
<dbReference type="Pfam" id="PF12796">
    <property type="entry name" value="Ank_2"/>
    <property type="match status" value="9"/>
</dbReference>
<dbReference type="Pfam" id="PF00520">
    <property type="entry name" value="Ion_trans"/>
    <property type="match status" value="1"/>
</dbReference>
<evidence type="ECO:0000256" key="8">
    <source>
        <dbReference type="ARBA" id="ARBA00023136"/>
    </source>
</evidence>
<dbReference type="Gene3D" id="1.25.40.20">
    <property type="entry name" value="Ankyrin repeat-containing domain"/>
    <property type="match status" value="8"/>
</dbReference>
<evidence type="ECO:0000256" key="12">
    <source>
        <dbReference type="SAM" id="Phobius"/>
    </source>
</evidence>
<dbReference type="GO" id="GO:0005262">
    <property type="term" value="F:calcium channel activity"/>
    <property type="evidence" value="ECO:0007669"/>
    <property type="project" value="InterPro"/>
</dbReference>
<keyword evidence="6 10" id="KW-0040">ANK repeat</keyword>
<accession>A0A5E4NBY0</accession>
<comment type="subcellular location">
    <subcellularLocation>
        <location evidence="1">Membrane</location>
        <topology evidence="1">Multi-pass membrane protein</topology>
    </subcellularLocation>
</comment>
<feature type="repeat" description="ANK" evidence="10">
    <location>
        <begin position="1001"/>
        <end position="1033"/>
    </location>
</feature>
<evidence type="ECO:0000259" key="13">
    <source>
        <dbReference type="Pfam" id="PF00520"/>
    </source>
</evidence>
<evidence type="ECO:0000256" key="1">
    <source>
        <dbReference type="ARBA" id="ARBA00004141"/>
    </source>
</evidence>
<dbReference type="PROSITE" id="PS50088">
    <property type="entry name" value="ANK_REPEAT"/>
    <property type="match status" value="21"/>
</dbReference>
<feature type="transmembrane region" description="Helical" evidence="12">
    <location>
        <begin position="1402"/>
        <end position="1426"/>
    </location>
</feature>
<feature type="repeat" description="ANK" evidence="10">
    <location>
        <begin position="491"/>
        <end position="523"/>
    </location>
</feature>
<gene>
    <name evidence="14" type="ORF">CINCED_3A019173</name>
</gene>
<dbReference type="Proteomes" id="UP000325440">
    <property type="component" value="Unassembled WGS sequence"/>
</dbReference>
<feature type="transmembrane region" description="Helical" evidence="12">
    <location>
        <begin position="1330"/>
        <end position="1349"/>
    </location>
</feature>
<dbReference type="InterPro" id="IPR050889">
    <property type="entry name" value="Dendritic_Spine_Reg/Scaffold"/>
</dbReference>
<feature type="transmembrane region" description="Helical" evidence="12">
    <location>
        <begin position="1264"/>
        <end position="1285"/>
    </location>
</feature>
<dbReference type="Pfam" id="PF00023">
    <property type="entry name" value="Ank"/>
    <property type="match status" value="1"/>
</dbReference>
<evidence type="ECO:0000256" key="5">
    <source>
        <dbReference type="ARBA" id="ARBA00022989"/>
    </source>
</evidence>
<feature type="repeat" description="ANK" evidence="10">
    <location>
        <begin position="1068"/>
        <end position="1100"/>
    </location>
</feature>
<feature type="region of interest" description="Disordered" evidence="11">
    <location>
        <begin position="1675"/>
        <end position="1719"/>
    </location>
</feature>
<feature type="domain" description="Ion transport" evidence="13">
    <location>
        <begin position="1355"/>
        <end position="1547"/>
    </location>
</feature>
<feature type="repeat" description="ANK" evidence="10">
    <location>
        <begin position="684"/>
        <end position="716"/>
    </location>
</feature>
<feature type="repeat" description="ANK" evidence="10">
    <location>
        <begin position="290"/>
        <end position="322"/>
    </location>
</feature>
<keyword evidence="14" id="KW-0675">Receptor</keyword>
<keyword evidence="9" id="KW-0407">Ion channel</keyword>
<feature type="compositionally biased region" description="Polar residues" evidence="11">
    <location>
        <begin position="1710"/>
        <end position="1719"/>
    </location>
</feature>
<feature type="transmembrane region" description="Helical" evidence="12">
    <location>
        <begin position="1512"/>
        <end position="1536"/>
    </location>
</feature>
<dbReference type="SMART" id="SM00248">
    <property type="entry name" value="ANK"/>
    <property type="match status" value="29"/>
</dbReference>
<feature type="transmembrane region" description="Helical" evidence="12">
    <location>
        <begin position="1361"/>
        <end position="1382"/>
    </location>
</feature>
<evidence type="ECO:0000256" key="6">
    <source>
        <dbReference type="ARBA" id="ARBA00023043"/>
    </source>
</evidence>
<feature type="repeat" description="ANK" evidence="10">
    <location>
        <begin position="567"/>
        <end position="610"/>
    </location>
</feature>
<dbReference type="PANTHER" id="PTHR24166">
    <property type="entry name" value="ROLLING PEBBLES, ISOFORM B"/>
    <property type="match status" value="1"/>
</dbReference>
<evidence type="ECO:0000256" key="9">
    <source>
        <dbReference type="ARBA" id="ARBA00023303"/>
    </source>
</evidence>
<feature type="repeat" description="ANK" evidence="10">
    <location>
        <begin position="784"/>
        <end position="816"/>
    </location>
</feature>
<evidence type="ECO:0000256" key="2">
    <source>
        <dbReference type="ARBA" id="ARBA00022448"/>
    </source>
</evidence>